<dbReference type="InterPro" id="IPR019861">
    <property type="entry name" value="PorP/SprF_Bacteroidetes"/>
</dbReference>
<keyword evidence="3" id="KW-1185">Reference proteome</keyword>
<gene>
    <name evidence="2" type="ORF">HMPREF1218_1661</name>
</gene>
<feature type="chain" id="PRO_5004630257" evidence="1">
    <location>
        <begin position="22"/>
        <end position="312"/>
    </location>
</feature>
<dbReference type="PATRIC" id="fig|1081904.3.peg.1265"/>
<dbReference type="NCBIfam" id="TIGR03519">
    <property type="entry name" value="T9SS_PorP_fam"/>
    <property type="match status" value="1"/>
</dbReference>
<keyword evidence="1" id="KW-0732">Signal</keyword>
<feature type="signal peptide" evidence="1">
    <location>
        <begin position="1"/>
        <end position="21"/>
    </location>
</feature>
<dbReference type="Proteomes" id="UP000016600">
    <property type="component" value="Unassembled WGS sequence"/>
</dbReference>
<protein>
    <submittedName>
        <fullName evidence="2">Bacteroidetes-specific putative membrane protein</fullName>
    </submittedName>
</protein>
<name>U2LA23_9BACT</name>
<sequence>MLKRVGIIGMLLALAVGEARAQYDVAFSHYFDMEPSFNPAAVGKQQLLNVLGAFALDFAGFKHNPRTIYVAGDAPLPFAKGAHGAGLQLTDEKIGLYTHRRLALQYAYKRPFGSGTVSFGIQAGLLNEDLDATKADAENSGDPALSGQKVSGNGLDFALGVYYMHRKWYAGLSAQHINRPRISLGEKSDLRIDGTYYFTAGYNIGLRNPFLKIKTSLLARTDGKSYRGDVTGRLVYHREKKMLYAGIGFSPMNSVTGLVGGTFHGVVVGYSYELYTSTISPGNGSHEFFVGYQCPVNVSGKAKNKHKSVRIL</sequence>
<evidence type="ECO:0000313" key="3">
    <source>
        <dbReference type="Proteomes" id="UP000016600"/>
    </source>
</evidence>
<dbReference type="EMBL" id="AWET01000029">
    <property type="protein sequence ID" value="ERK01333.1"/>
    <property type="molecule type" value="Genomic_DNA"/>
</dbReference>
<comment type="caution">
    <text evidence="2">The sequence shown here is derived from an EMBL/GenBank/DDBJ whole genome shotgun (WGS) entry which is preliminary data.</text>
</comment>
<evidence type="ECO:0000313" key="2">
    <source>
        <dbReference type="EMBL" id="ERK01333.1"/>
    </source>
</evidence>
<dbReference type="Pfam" id="PF11751">
    <property type="entry name" value="PorP_SprF"/>
    <property type="match status" value="1"/>
</dbReference>
<proteinExistence type="predicted"/>
<dbReference type="AlphaFoldDB" id="U2LA23"/>
<organism evidence="2 3">
    <name type="scientific">Hoylesella pleuritidis F0068</name>
    <dbReference type="NCBI Taxonomy" id="1081904"/>
    <lineage>
        <taxon>Bacteria</taxon>
        <taxon>Pseudomonadati</taxon>
        <taxon>Bacteroidota</taxon>
        <taxon>Bacteroidia</taxon>
        <taxon>Bacteroidales</taxon>
        <taxon>Prevotellaceae</taxon>
        <taxon>Hoylesella</taxon>
    </lineage>
</organism>
<accession>U2LA23</accession>
<reference evidence="2 3" key="1">
    <citation type="submission" date="2013-08" db="EMBL/GenBank/DDBJ databases">
        <authorList>
            <person name="Durkin A.S."/>
            <person name="Haft D.R."/>
            <person name="McCorrison J."/>
            <person name="Torralba M."/>
            <person name="Gillis M."/>
            <person name="Haft D.H."/>
            <person name="Methe B."/>
            <person name="Sutton G."/>
            <person name="Nelson K.E."/>
        </authorList>
    </citation>
    <scope>NUCLEOTIDE SEQUENCE [LARGE SCALE GENOMIC DNA]</scope>
    <source>
        <strain evidence="2 3">F0068</strain>
    </source>
</reference>
<evidence type="ECO:0000256" key="1">
    <source>
        <dbReference type="SAM" id="SignalP"/>
    </source>
</evidence>
<dbReference type="RefSeq" id="WP_021583878.1">
    <property type="nucleotide sequence ID" value="NZ_AWET01000029.1"/>
</dbReference>